<dbReference type="Pfam" id="PF13602">
    <property type="entry name" value="ADH_zinc_N_2"/>
    <property type="match status" value="1"/>
</dbReference>
<dbReference type="PANTHER" id="PTHR44154">
    <property type="entry name" value="QUINONE OXIDOREDUCTASE"/>
    <property type="match status" value="1"/>
</dbReference>
<proteinExistence type="predicted"/>
<dbReference type="Gene3D" id="3.90.180.10">
    <property type="entry name" value="Medium-chain alcohol dehydrogenases, catalytic domain"/>
    <property type="match status" value="1"/>
</dbReference>
<dbReference type="Proteomes" id="UP000770889">
    <property type="component" value="Unassembled WGS sequence"/>
</dbReference>
<dbReference type="AlphaFoldDB" id="A0A944M7V5"/>
<evidence type="ECO:0000313" key="3">
    <source>
        <dbReference type="EMBL" id="MBT2988705.1"/>
    </source>
</evidence>
<dbReference type="InterPro" id="IPR036291">
    <property type="entry name" value="NAD(P)-bd_dom_sf"/>
</dbReference>
<evidence type="ECO:0000259" key="2">
    <source>
        <dbReference type="SMART" id="SM00829"/>
    </source>
</evidence>
<dbReference type="CDD" id="cd08267">
    <property type="entry name" value="MDR1"/>
    <property type="match status" value="1"/>
</dbReference>
<sequence>MKAVVYTKYGPPEVLHVEEVVPPIPEDDELLIRVRAAEATKADCEMRGFNFQVKWFMPSLRLMLGLFKPRKRILGGYFAGEVEAIGKEVTRFNKGDSLFGSTKLRLGAYAEYMTLPQHYTLVRMPVNLTYAEAAAVPLGGLNALHFMRKAEIKSGEKVLVNGAGGSIGTFGVQIAKTMGAEVTAVDSGIKEEMLREIGADHFIDYTREDFTESEQSYDVIFSMVAKTPFKKCIKLLNRNGRYLLANPRVSDMLRSIMVSRFSDKQAMFAFAGETEEELNTLREMIEKGEIGPTVDKVYPMEEAVEAHRSVETEQRLGSIVITLT</sequence>
<name>A0A944M7V5_9GAMM</name>
<organism evidence="3 4">
    <name type="scientific">Candidatus Thiodiazotropha taylori</name>
    <dbReference type="NCBI Taxonomy" id="2792791"/>
    <lineage>
        <taxon>Bacteria</taxon>
        <taxon>Pseudomonadati</taxon>
        <taxon>Pseudomonadota</taxon>
        <taxon>Gammaproteobacteria</taxon>
        <taxon>Chromatiales</taxon>
        <taxon>Sedimenticolaceae</taxon>
        <taxon>Candidatus Thiodiazotropha</taxon>
    </lineage>
</organism>
<dbReference type="SMART" id="SM00829">
    <property type="entry name" value="PKS_ER"/>
    <property type="match status" value="1"/>
</dbReference>
<evidence type="ECO:0000256" key="1">
    <source>
        <dbReference type="ARBA" id="ARBA00022857"/>
    </source>
</evidence>
<dbReference type="GO" id="GO:0016491">
    <property type="term" value="F:oxidoreductase activity"/>
    <property type="evidence" value="ECO:0007669"/>
    <property type="project" value="InterPro"/>
</dbReference>
<dbReference type="PANTHER" id="PTHR44154:SF1">
    <property type="entry name" value="QUINONE OXIDOREDUCTASE"/>
    <property type="match status" value="1"/>
</dbReference>
<dbReference type="InterPro" id="IPR051603">
    <property type="entry name" value="Zinc-ADH_QOR/CCCR"/>
</dbReference>
<protein>
    <submittedName>
        <fullName evidence="3">NAD(P)-dependent alcohol dehydrogenase</fullName>
    </submittedName>
</protein>
<dbReference type="InterPro" id="IPR011032">
    <property type="entry name" value="GroES-like_sf"/>
</dbReference>
<dbReference type="Gene3D" id="3.40.50.720">
    <property type="entry name" value="NAD(P)-binding Rossmann-like Domain"/>
    <property type="match status" value="1"/>
</dbReference>
<accession>A0A944M7V5</accession>
<reference evidence="3 4" key="1">
    <citation type="submission" date="2021-05" db="EMBL/GenBank/DDBJ databases">
        <title>Genetic and Functional Diversity in Clade A Lucinid endosymbionts from the Bahamas.</title>
        <authorList>
            <person name="Giani N.M."/>
            <person name="Engel A.S."/>
            <person name="Campbell B.J."/>
        </authorList>
    </citation>
    <scope>NUCLEOTIDE SEQUENCE [LARGE SCALE GENOMIC DNA]</scope>
    <source>
        <strain evidence="3">LUC16012Gg_MoonRockCtena</strain>
    </source>
</reference>
<comment type="caution">
    <text evidence="3">The sequence shown here is derived from an EMBL/GenBank/DDBJ whole genome shotgun (WGS) entry which is preliminary data.</text>
</comment>
<evidence type="ECO:0000313" key="4">
    <source>
        <dbReference type="Proteomes" id="UP000770889"/>
    </source>
</evidence>
<dbReference type="InterPro" id="IPR013154">
    <property type="entry name" value="ADH-like_N"/>
</dbReference>
<feature type="domain" description="Enoyl reductase (ER)" evidence="2">
    <location>
        <begin position="10"/>
        <end position="321"/>
    </location>
</feature>
<dbReference type="SUPFAM" id="SSF50129">
    <property type="entry name" value="GroES-like"/>
    <property type="match status" value="1"/>
</dbReference>
<dbReference type="Pfam" id="PF08240">
    <property type="entry name" value="ADH_N"/>
    <property type="match status" value="1"/>
</dbReference>
<dbReference type="InterPro" id="IPR020843">
    <property type="entry name" value="ER"/>
</dbReference>
<gene>
    <name evidence="3" type="ORF">KME65_07040</name>
</gene>
<dbReference type="EMBL" id="JAHHGM010000005">
    <property type="protein sequence ID" value="MBT2988705.1"/>
    <property type="molecule type" value="Genomic_DNA"/>
</dbReference>
<keyword evidence="1" id="KW-0521">NADP</keyword>
<dbReference type="SUPFAM" id="SSF51735">
    <property type="entry name" value="NAD(P)-binding Rossmann-fold domains"/>
    <property type="match status" value="1"/>
</dbReference>